<dbReference type="Proteomes" id="UP001273589">
    <property type="component" value="Unassembled WGS sequence"/>
</dbReference>
<feature type="transmembrane region" description="Helical" evidence="2">
    <location>
        <begin position="12"/>
        <end position="32"/>
    </location>
</feature>
<gene>
    <name evidence="3" type="ORF">PV367_16870</name>
</gene>
<organism evidence="3 4">
    <name type="scientific">Streptomyces europaeiscabiei</name>
    <dbReference type="NCBI Taxonomy" id="146819"/>
    <lineage>
        <taxon>Bacteria</taxon>
        <taxon>Bacillati</taxon>
        <taxon>Actinomycetota</taxon>
        <taxon>Actinomycetes</taxon>
        <taxon>Kitasatosporales</taxon>
        <taxon>Streptomycetaceae</taxon>
        <taxon>Streptomyces</taxon>
    </lineage>
</organism>
<dbReference type="EMBL" id="JARAWN010000089">
    <property type="protein sequence ID" value="MDX3131411.1"/>
    <property type="molecule type" value="Genomic_DNA"/>
</dbReference>
<accession>A0AAJ2UM98</accession>
<evidence type="ECO:0000256" key="2">
    <source>
        <dbReference type="SAM" id="Phobius"/>
    </source>
</evidence>
<proteinExistence type="predicted"/>
<dbReference type="AlphaFoldDB" id="A0AAJ2UM98"/>
<keyword evidence="2" id="KW-0472">Membrane</keyword>
<evidence type="ECO:0000313" key="3">
    <source>
        <dbReference type="EMBL" id="MDX3131411.1"/>
    </source>
</evidence>
<protein>
    <submittedName>
        <fullName evidence="3">Uncharacterized protein</fullName>
    </submittedName>
</protein>
<feature type="region of interest" description="Disordered" evidence="1">
    <location>
        <begin position="60"/>
        <end position="82"/>
    </location>
</feature>
<feature type="compositionally biased region" description="Low complexity" evidence="1">
    <location>
        <begin position="72"/>
        <end position="82"/>
    </location>
</feature>
<keyword evidence="2" id="KW-0812">Transmembrane</keyword>
<feature type="transmembrane region" description="Helical" evidence="2">
    <location>
        <begin position="121"/>
        <end position="141"/>
    </location>
</feature>
<evidence type="ECO:0000256" key="1">
    <source>
        <dbReference type="SAM" id="MobiDB-lite"/>
    </source>
</evidence>
<evidence type="ECO:0000313" key="4">
    <source>
        <dbReference type="Proteomes" id="UP001273589"/>
    </source>
</evidence>
<reference evidence="3" key="1">
    <citation type="journal article" date="2023" name="Microb. Genom.">
        <title>Mesoterricola silvestris gen. nov., sp. nov., Mesoterricola sediminis sp. nov., Geothrix oryzae sp. nov., Geothrix edaphica sp. nov., Geothrix rubra sp. nov., and Geothrix limicola sp. nov., six novel members of Acidobacteriota isolated from soils.</title>
        <authorList>
            <person name="Weisberg A.J."/>
            <person name="Pearce E."/>
            <person name="Kramer C.G."/>
            <person name="Chang J.H."/>
            <person name="Clarke C.R."/>
        </authorList>
    </citation>
    <scope>NUCLEOTIDE SEQUENCE</scope>
    <source>
        <strain evidence="3">ND06-05F</strain>
    </source>
</reference>
<name>A0AAJ2UM98_9ACTN</name>
<comment type="caution">
    <text evidence="3">The sequence shown here is derived from an EMBL/GenBank/DDBJ whole genome shotgun (WGS) entry which is preliminary data.</text>
</comment>
<sequence>MGRADRTWSWRAAGGFAVLWLVGGLAVVWLLFGARLAALSGIAGPTGTFVVTGCFEGPEDTSTDCRGTYTPSSASSSADATAARPMLLRSASSDLRPGTRRDVRLVGDTVFEPSPLAAAEYVTFAGWTAVTLGLPGHWLLTSARRGRLRDREGYVLVWLASLLGAIALGILALPVAWLLATVRG</sequence>
<feature type="transmembrane region" description="Helical" evidence="2">
    <location>
        <begin position="153"/>
        <end position="180"/>
    </location>
</feature>
<keyword evidence="2" id="KW-1133">Transmembrane helix</keyword>
<dbReference type="RefSeq" id="WP_319692613.1">
    <property type="nucleotide sequence ID" value="NZ_JARAWN010000089.1"/>
</dbReference>